<dbReference type="AlphaFoldDB" id="A0A932HVS0"/>
<dbReference type="PANTHER" id="PTHR43701">
    <property type="entry name" value="MEMBRANE TRANSPORTER PROTEIN MJ0441-RELATED"/>
    <property type="match status" value="1"/>
</dbReference>
<comment type="subcellular location">
    <subcellularLocation>
        <location evidence="5">Cell membrane</location>
        <topology evidence="5">Multi-pass membrane protein</topology>
    </subcellularLocation>
    <subcellularLocation>
        <location evidence="1">Membrane</location>
        <topology evidence="1">Multi-pass membrane protein</topology>
    </subcellularLocation>
</comment>
<feature type="transmembrane region" description="Helical" evidence="5">
    <location>
        <begin position="242"/>
        <end position="260"/>
    </location>
</feature>
<name>A0A932HVS0_UNCTE</name>
<keyword evidence="5" id="KW-1003">Cell membrane</keyword>
<evidence type="ECO:0000256" key="1">
    <source>
        <dbReference type="ARBA" id="ARBA00004141"/>
    </source>
</evidence>
<evidence type="ECO:0000313" key="7">
    <source>
        <dbReference type="Proteomes" id="UP000782312"/>
    </source>
</evidence>
<keyword evidence="4 5" id="KW-0472">Membrane</keyword>
<evidence type="ECO:0000256" key="3">
    <source>
        <dbReference type="ARBA" id="ARBA00022989"/>
    </source>
</evidence>
<sequence length="268" mass="27819">MAIGLGVGFLATLAGIGGGVILTPLLLLFFPDRPAQVIAAASLSVVALNTLSGSIAYHRMGRIDLKTAAAYGAAALPGIVLGSLGTAHVPRGIFDFLLGALLLALAAGLLRPAARAASRRLTEEKGSFAPRRIVDRDGRVYEFRFRYRAGIWVCSCVAFLSSLLGIGGGSIYVPLMIRFLHIPPHIATATSQGLLLITSSAAVLVHFLRGNLARDLIVPLALGVVCGAQGGAAVSGRLRSTSLTRVLACLLIFVSARILLQGAKAFLG</sequence>
<evidence type="ECO:0000256" key="4">
    <source>
        <dbReference type="ARBA" id="ARBA00023136"/>
    </source>
</evidence>
<evidence type="ECO:0000256" key="2">
    <source>
        <dbReference type="ARBA" id="ARBA00022692"/>
    </source>
</evidence>
<feature type="transmembrane region" description="Helical" evidence="5">
    <location>
        <begin position="149"/>
        <end position="173"/>
    </location>
</feature>
<keyword evidence="3 5" id="KW-1133">Transmembrane helix</keyword>
<dbReference type="GO" id="GO:0005886">
    <property type="term" value="C:plasma membrane"/>
    <property type="evidence" value="ECO:0007669"/>
    <property type="project" value="UniProtKB-SubCell"/>
</dbReference>
<dbReference type="Pfam" id="PF01925">
    <property type="entry name" value="TauE"/>
    <property type="match status" value="1"/>
</dbReference>
<evidence type="ECO:0000313" key="6">
    <source>
        <dbReference type="EMBL" id="MBI3126142.1"/>
    </source>
</evidence>
<feature type="transmembrane region" description="Helical" evidence="5">
    <location>
        <begin position="7"/>
        <end position="30"/>
    </location>
</feature>
<accession>A0A932HVS0</accession>
<comment type="caution">
    <text evidence="6">The sequence shown here is derived from an EMBL/GenBank/DDBJ whole genome shotgun (WGS) entry which is preliminary data.</text>
</comment>
<dbReference type="Proteomes" id="UP000782312">
    <property type="component" value="Unassembled WGS sequence"/>
</dbReference>
<feature type="transmembrane region" description="Helical" evidence="5">
    <location>
        <begin position="185"/>
        <end position="205"/>
    </location>
</feature>
<reference evidence="6" key="1">
    <citation type="submission" date="2020-07" db="EMBL/GenBank/DDBJ databases">
        <title>Huge and variable diversity of episymbiotic CPR bacteria and DPANN archaea in groundwater ecosystems.</title>
        <authorList>
            <person name="He C.Y."/>
            <person name="Keren R."/>
            <person name="Whittaker M."/>
            <person name="Farag I.F."/>
            <person name="Doudna J."/>
            <person name="Cate J.H.D."/>
            <person name="Banfield J.F."/>
        </authorList>
    </citation>
    <scope>NUCLEOTIDE SEQUENCE</scope>
    <source>
        <strain evidence="6">NC_groundwater_763_Ag_S-0.2um_68_21</strain>
    </source>
</reference>
<proteinExistence type="inferred from homology"/>
<dbReference type="InterPro" id="IPR051598">
    <property type="entry name" value="TSUP/Inactive_protease-like"/>
</dbReference>
<feature type="transmembrane region" description="Helical" evidence="5">
    <location>
        <begin position="36"/>
        <end position="57"/>
    </location>
</feature>
<comment type="similarity">
    <text evidence="5">Belongs to the 4-toluene sulfonate uptake permease (TSUP) (TC 2.A.102) family.</text>
</comment>
<gene>
    <name evidence="6" type="ORF">HYZ11_00885</name>
</gene>
<feature type="transmembrane region" description="Helical" evidence="5">
    <location>
        <begin position="69"/>
        <end position="87"/>
    </location>
</feature>
<keyword evidence="2 5" id="KW-0812">Transmembrane</keyword>
<organism evidence="6 7">
    <name type="scientific">Tectimicrobiota bacterium</name>
    <dbReference type="NCBI Taxonomy" id="2528274"/>
    <lineage>
        <taxon>Bacteria</taxon>
        <taxon>Pseudomonadati</taxon>
        <taxon>Nitrospinota/Tectimicrobiota group</taxon>
        <taxon>Candidatus Tectimicrobiota</taxon>
    </lineage>
</organism>
<protein>
    <recommendedName>
        <fullName evidence="5">Probable membrane transporter protein</fullName>
    </recommendedName>
</protein>
<dbReference type="EMBL" id="JACPUR010000001">
    <property type="protein sequence ID" value="MBI3126142.1"/>
    <property type="molecule type" value="Genomic_DNA"/>
</dbReference>
<feature type="transmembrane region" description="Helical" evidence="5">
    <location>
        <begin position="93"/>
        <end position="110"/>
    </location>
</feature>
<dbReference type="InterPro" id="IPR002781">
    <property type="entry name" value="TM_pro_TauE-like"/>
</dbReference>
<evidence type="ECO:0000256" key="5">
    <source>
        <dbReference type="RuleBase" id="RU363041"/>
    </source>
</evidence>
<dbReference type="PANTHER" id="PTHR43701:SF2">
    <property type="entry name" value="MEMBRANE TRANSPORTER PROTEIN YJNA-RELATED"/>
    <property type="match status" value="1"/>
</dbReference>